<sequence length="328" mass="36025">MRRLIGPTLVGLGVFLIVAAGLARFYAYPALAKVPEGYNSTTDLEATGAQIFNSDPEVLAAETHDLSITSDTREDVNADAPEGAVVWVNLTTIERADGTEFQKSTERVPFGEASGEAVDCDECDPFVEVRRIEDNELERVPTTFEGQVYKFPFGTERKDYDQWDGTLGEAVPATYEGEDDIQGVTVYKFVQEIEPTVVQTRDLPGSIFGSDESSVSAEVVYAMKRTFYVEPVTGSPIDRVEERTQELVYDGVRVPAFVGTVEYTDAQVDENVEKVDSKATLLGGLRVLFPMILLVLGAVLLGLGLVINRRLESDVADRDHQDRPLVTA</sequence>
<dbReference type="RefSeq" id="WP_118927168.1">
    <property type="nucleotide sequence ID" value="NZ_QXGH01000026.1"/>
</dbReference>
<dbReference type="InterPro" id="IPR021424">
    <property type="entry name" value="PorA"/>
</dbReference>
<evidence type="ECO:0000313" key="2">
    <source>
        <dbReference type="EMBL" id="RHW25120.1"/>
    </source>
</evidence>
<proteinExistence type="predicted"/>
<evidence type="ECO:0000256" key="1">
    <source>
        <dbReference type="SAM" id="Phobius"/>
    </source>
</evidence>
<keyword evidence="3" id="KW-1185">Reference proteome</keyword>
<keyword evidence="1" id="KW-0472">Membrane</keyword>
<protein>
    <submittedName>
        <fullName evidence="2">DUF3068 domain-containing protein</fullName>
    </submittedName>
</protein>
<dbReference type="Proteomes" id="UP000283644">
    <property type="component" value="Unassembled WGS sequence"/>
</dbReference>
<evidence type="ECO:0000313" key="3">
    <source>
        <dbReference type="Proteomes" id="UP000283644"/>
    </source>
</evidence>
<organism evidence="2 3">
    <name type="scientific">Nocardioides immobilis</name>
    <dbReference type="NCBI Taxonomy" id="2049295"/>
    <lineage>
        <taxon>Bacteria</taxon>
        <taxon>Bacillati</taxon>
        <taxon>Actinomycetota</taxon>
        <taxon>Actinomycetes</taxon>
        <taxon>Propionibacteriales</taxon>
        <taxon>Nocardioidaceae</taxon>
        <taxon>Nocardioides</taxon>
    </lineage>
</organism>
<dbReference type="OrthoDB" id="153031at2"/>
<accession>A0A417XXY7</accession>
<keyword evidence="1" id="KW-1133">Transmembrane helix</keyword>
<gene>
    <name evidence="2" type="ORF">D0Z08_20715</name>
</gene>
<reference evidence="2 3" key="1">
    <citation type="submission" date="2018-09" db="EMBL/GenBank/DDBJ databases">
        <title>Genome sequencing of Nocardioides immobilis CCTCC AB 2017083 for comparison to Nocardioides silvaticus.</title>
        <authorList>
            <person name="Li C."/>
            <person name="Wang G."/>
        </authorList>
    </citation>
    <scope>NUCLEOTIDE SEQUENCE [LARGE SCALE GENOMIC DNA]</scope>
    <source>
        <strain evidence="2 3">CCTCC AB 2017083</strain>
    </source>
</reference>
<dbReference type="AlphaFoldDB" id="A0A417XXY7"/>
<keyword evidence="1" id="KW-0812">Transmembrane</keyword>
<name>A0A417XXY7_9ACTN</name>
<dbReference type="EMBL" id="QXGH01000026">
    <property type="protein sequence ID" value="RHW25120.1"/>
    <property type="molecule type" value="Genomic_DNA"/>
</dbReference>
<dbReference type="Pfam" id="PF11271">
    <property type="entry name" value="PorA"/>
    <property type="match status" value="1"/>
</dbReference>
<feature type="transmembrane region" description="Helical" evidence="1">
    <location>
        <begin position="287"/>
        <end position="308"/>
    </location>
</feature>
<comment type="caution">
    <text evidence="2">The sequence shown here is derived from an EMBL/GenBank/DDBJ whole genome shotgun (WGS) entry which is preliminary data.</text>
</comment>